<dbReference type="OrthoDB" id="427543at2759"/>
<keyword evidence="2" id="KW-1185">Reference proteome</keyword>
<evidence type="ECO:0000313" key="1">
    <source>
        <dbReference type="EMBL" id="OLP74894.1"/>
    </source>
</evidence>
<gene>
    <name evidence="1" type="ORF">AK812_SmicGene45434</name>
</gene>
<name>A0A1Q9BW75_SYMMI</name>
<feature type="non-terminal residue" evidence="1">
    <location>
        <position position="197"/>
    </location>
</feature>
<dbReference type="Proteomes" id="UP000186817">
    <property type="component" value="Unassembled WGS sequence"/>
</dbReference>
<sequence>MPRGTHRGIWKPLPKDIFKSRWKAFYKRCFRPRSVGNTVDRRPPHIQATFTEDVPSPWKFHLYPKQAREQTSPLDSTAFRAYRNTIGTYLRPAYAASEGTASDVVLRCLDAGRRGSGSLSGLGRLEAAWGMQMGGSGRDSLAPQHIHGVLKKLCGQNPDEVIAKQTRFFQVRRLMHLLEEQEIVWSSGRRLQTRLAA</sequence>
<protein>
    <submittedName>
        <fullName evidence="1">Uncharacterized protein</fullName>
    </submittedName>
</protein>
<accession>A0A1Q9BW75</accession>
<proteinExistence type="predicted"/>
<dbReference type="EMBL" id="LSRX01003077">
    <property type="protein sequence ID" value="OLP74894.1"/>
    <property type="molecule type" value="Genomic_DNA"/>
</dbReference>
<comment type="caution">
    <text evidence="1">The sequence shown here is derived from an EMBL/GenBank/DDBJ whole genome shotgun (WGS) entry which is preliminary data.</text>
</comment>
<organism evidence="1 2">
    <name type="scientific">Symbiodinium microadriaticum</name>
    <name type="common">Dinoflagellate</name>
    <name type="synonym">Zooxanthella microadriatica</name>
    <dbReference type="NCBI Taxonomy" id="2951"/>
    <lineage>
        <taxon>Eukaryota</taxon>
        <taxon>Sar</taxon>
        <taxon>Alveolata</taxon>
        <taxon>Dinophyceae</taxon>
        <taxon>Suessiales</taxon>
        <taxon>Symbiodiniaceae</taxon>
        <taxon>Symbiodinium</taxon>
    </lineage>
</organism>
<dbReference type="AlphaFoldDB" id="A0A1Q9BW75"/>
<reference evidence="1 2" key="1">
    <citation type="submission" date="2016-02" db="EMBL/GenBank/DDBJ databases">
        <title>Genome analysis of coral dinoflagellate symbionts highlights evolutionary adaptations to a symbiotic lifestyle.</title>
        <authorList>
            <person name="Aranda M."/>
            <person name="Li Y."/>
            <person name="Liew Y.J."/>
            <person name="Baumgarten S."/>
            <person name="Simakov O."/>
            <person name="Wilson M."/>
            <person name="Piel J."/>
            <person name="Ashoor H."/>
            <person name="Bougouffa S."/>
            <person name="Bajic V.B."/>
            <person name="Ryu T."/>
            <person name="Ravasi T."/>
            <person name="Bayer T."/>
            <person name="Micklem G."/>
            <person name="Kim H."/>
            <person name="Bhak J."/>
            <person name="Lajeunesse T.C."/>
            <person name="Voolstra C.R."/>
        </authorList>
    </citation>
    <scope>NUCLEOTIDE SEQUENCE [LARGE SCALE GENOMIC DNA]</scope>
    <source>
        <strain evidence="1 2">CCMP2467</strain>
    </source>
</reference>
<evidence type="ECO:0000313" key="2">
    <source>
        <dbReference type="Proteomes" id="UP000186817"/>
    </source>
</evidence>